<evidence type="ECO:0000313" key="2">
    <source>
        <dbReference type="EMBL" id="MFC5849406.1"/>
    </source>
</evidence>
<comment type="caution">
    <text evidence="2">The sequence shown here is derived from an EMBL/GenBank/DDBJ whole genome shotgun (WGS) entry which is preliminary data.</text>
</comment>
<proteinExistence type="predicted"/>
<organism evidence="2 3">
    <name type="scientific">Deinococcus petrolearius</name>
    <dbReference type="NCBI Taxonomy" id="1751295"/>
    <lineage>
        <taxon>Bacteria</taxon>
        <taxon>Thermotogati</taxon>
        <taxon>Deinococcota</taxon>
        <taxon>Deinococci</taxon>
        <taxon>Deinococcales</taxon>
        <taxon>Deinococcaceae</taxon>
        <taxon>Deinococcus</taxon>
    </lineage>
</organism>
<dbReference type="Proteomes" id="UP001595979">
    <property type="component" value="Unassembled WGS sequence"/>
</dbReference>
<reference evidence="3" key="1">
    <citation type="journal article" date="2019" name="Int. J. Syst. Evol. Microbiol.">
        <title>The Global Catalogue of Microorganisms (GCM) 10K type strain sequencing project: providing services to taxonomists for standard genome sequencing and annotation.</title>
        <authorList>
            <consortium name="The Broad Institute Genomics Platform"/>
            <consortium name="The Broad Institute Genome Sequencing Center for Infectious Disease"/>
            <person name="Wu L."/>
            <person name="Ma J."/>
        </authorList>
    </citation>
    <scope>NUCLEOTIDE SEQUENCE [LARGE SCALE GENOMIC DNA]</scope>
    <source>
        <strain evidence="3">CGMCC 1.15053</strain>
    </source>
</reference>
<evidence type="ECO:0000256" key="1">
    <source>
        <dbReference type="SAM" id="MobiDB-lite"/>
    </source>
</evidence>
<accession>A0ABW1DLA1</accession>
<gene>
    <name evidence="2" type="ORF">ACFPQ6_13925</name>
</gene>
<name>A0ABW1DLA1_9DEIO</name>
<evidence type="ECO:0000313" key="3">
    <source>
        <dbReference type="Proteomes" id="UP001595979"/>
    </source>
</evidence>
<dbReference type="RefSeq" id="WP_380050516.1">
    <property type="nucleotide sequence ID" value="NZ_JBHSOH010000020.1"/>
</dbReference>
<feature type="region of interest" description="Disordered" evidence="1">
    <location>
        <begin position="164"/>
        <end position="190"/>
    </location>
</feature>
<keyword evidence="3" id="KW-1185">Reference proteome</keyword>
<protein>
    <submittedName>
        <fullName evidence="2">Uncharacterized protein</fullName>
    </submittedName>
</protein>
<dbReference type="EMBL" id="JBHSOH010000020">
    <property type="protein sequence ID" value="MFC5849406.1"/>
    <property type="molecule type" value="Genomic_DNA"/>
</dbReference>
<sequence>MVATDGLAVATTRFRIEDLANQSPEVILQRLVDALFPNANTREEALARTSVAKTLERWLGQFDLSNGDLSVLDSTDLSDIPTLMREYLTDYINERMNNELLNWVNMGGELEIAIELSEGMREYVARELENVIENHAKVNGEVDWIEDSQELAEKLFNEAYALLEQPEPQQHGDAGDGSLDGDSSNGEDDS</sequence>